<dbReference type="Pfam" id="PF01810">
    <property type="entry name" value="LysE"/>
    <property type="match status" value="1"/>
</dbReference>
<evidence type="ECO:0000256" key="2">
    <source>
        <dbReference type="ARBA" id="ARBA00022475"/>
    </source>
</evidence>
<dbReference type="OrthoDB" id="9814990at2"/>
<dbReference type="GO" id="GO:0015171">
    <property type="term" value="F:amino acid transmembrane transporter activity"/>
    <property type="evidence" value="ECO:0007669"/>
    <property type="project" value="TreeGrafter"/>
</dbReference>
<evidence type="ECO:0000256" key="6">
    <source>
        <dbReference type="SAM" id="Phobius"/>
    </source>
</evidence>
<reference evidence="7 8" key="1">
    <citation type="journal article" date="2018" name="Int. J. Syst. Evol. Microbiol.">
        <title>Epidermidibacterium keratini gen. nov., sp. nov., a member of the family Sporichthyaceae, isolated from keratin epidermis.</title>
        <authorList>
            <person name="Lee D.G."/>
            <person name="Trujillo M.E."/>
            <person name="Kang S."/>
            <person name="Nam J.J."/>
            <person name="Kim Y.J."/>
        </authorList>
    </citation>
    <scope>NUCLEOTIDE SEQUENCE [LARGE SCALE GENOMIC DNA]</scope>
    <source>
        <strain evidence="7 8">EPI-7</strain>
    </source>
</reference>
<dbReference type="EMBL" id="CP047156">
    <property type="protein sequence ID" value="QHC01572.1"/>
    <property type="molecule type" value="Genomic_DNA"/>
</dbReference>
<keyword evidence="8" id="KW-1185">Reference proteome</keyword>
<keyword evidence="4 6" id="KW-1133">Transmembrane helix</keyword>
<organism evidence="7 8">
    <name type="scientific">Epidermidibacterium keratini</name>
    <dbReference type="NCBI Taxonomy" id="1891644"/>
    <lineage>
        <taxon>Bacteria</taxon>
        <taxon>Bacillati</taxon>
        <taxon>Actinomycetota</taxon>
        <taxon>Actinomycetes</taxon>
        <taxon>Sporichthyales</taxon>
        <taxon>Sporichthyaceae</taxon>
        <taxon>Epidermidibacterium</taxon>
    </lineage>
</organism>
<comment type="subcellular location">
    <subcellularLocation>
        <location evidence="1">Cell membrane</location>
        <topology evidence="1">Multi-pass membrane protein</topology>
    </subcellularLocation>
</comment>
<dbReference type="RefSeq" id="WP_159546707.1">
    <property type="nucleotide sequence ID" value="NZ_CP047156.1"/>
</dbReference>
<evidence type="ECO:0000256" key="4">
    <source>
        <dbReference type="ARBA" id="ARBA00022989"/>
    </source>
</evidence>
<feature type="transmembrane region" description="Helical" evidence="6">
    <location>
        <begin position="144"/>
        <end position="171"/>
    </location>
</feature>
<dbReference type="PIRSF" id="PIRSF006324">
    <property type="entry name" value="LeuE"/>
    <property type="match status" value="1"/>
</dbReference>
<dbReference type="GO" id="GO:0005886">
    <property type="term" value="C:plasma membrane"/>
    <property type="evidence" value="ECO:0007669"/>
    <property type="project" value="UniProtKB-SubCell"/>
</dbReference>
<keyword evidence="3 6" id="KW-0812">Transmembrane</keyword>
<proteinExistence type="predicted"/>
<dbReference type="InterPro" id="IPR001123">
    <property type="entry name" value="LeuE-type"/>
</dbReference>
<feature type="transmembrane region" description="Helical" evidence="6">
    <location>
        <begin position="36"/>
        <end position="60"/>
    </location>
</feature>
<evidence type="ECO:0000313" key="8">
    <source>
        <dbReference type="Proteomes" id="UP000463857"/>
    </source>
</evidence>
<evidence type="ECO:0000256" key="5">
    <source>
        <dbReference type="ARBA" id="ARBA00023136"/>
    </source>
</evidence>
<evidence type="ECO:0000313" key="7">
    <source>
        <dbReference type="EMBL" id="QHC01572.1"/>
    </source>
</evidence>
<accession>A0A7L4YR88</accession>
<dbReference type="InParanoid" id="A0A7L4YR88"/>
<name>A0A7L4YR88_9ACTN</name>
<evidence type="ECO:0000256" key="3">
    <source>
        <dbReference type="ARBA" id="ARBA00022692"/>
    </source>
</evidence>
<evidence type="ECO:0000256" key="1">
    <source>
        <dbReference type="ARBA" id="ARBA00004651"/>
    </source>
</evidence>
<dbReference type="KEGG" id="eke:EK0264_15585"/>
<feature type="transmembrane region" description="Helical" evidence="6">
    <location>
        <begin position="6"/>
        <end position="24"/>
    </location>
</feature>
<dbReference type="PANTHER" id="PTHR30086:SF20">
    <property type="entry name" value="ARGININE EXPORTER PROTEIN ARGO-RELATED"/>
    <property type="match status" value="1"/>
</dbReference>
<dbReference type="PANTHER" id="PTHR30086">
    <property type="entry name" value="ARGININE EXPORTER PROTEIN ARGO"/>
    <property type="match status" value="1"/>
</dbReference>
<keyword evidence="2" id="KW-1003">Cell membrane</keyword>
<keyword evidence="5 6" id="KW-0472">Membrane</keyword>
<protein>
    <submittedName>
        <fullName evidence="7">LysE family transporter</fullName>
    </submittedName>
</protein>
<gene>
    <name evidence="7" type="ORF">EK0264_15585</name>
</gene>
<dbReference type="AlphaFoldDB" id="A0A7L4YR88"/>
<feature type="transmembrane region" description="Helical" evidence="6">
    <location>
        <begin position="72"/>
        <end position="93"/>
    </location>
</feature>
<sequence>MIAWHVFLPAAVIVAVIPGANQLLGLRNAALHGVRYALVGMLGRFSAFVLLSVAVVSGLGAIMQRSVIVFEAIRWAGVAYLIWLGISMLRAPGTEPSGEGAPGRSGMYAAARREFLTAITNPKAVLLFAAFLPQFTPRGGSTAVLLLLAAAYIAVEALAAVGYIVAGVVLGRASGALRASPRRLDQAAGVGFLGFGAYLALADRP</sequence>
<dbReference type="Proteomes" id="UP000463857">
    <property type="component" value="Chromosome"/>
</dbReference>